<organism evidence="1">
    <name type="scientific">uncultured Solirubrobacteraceae bacterium</name>
    <dbReference type="NCBI Taxonomy" id="1162706"/>
    <lineage>
        <taxon>Bacteria</taxon>
        <taxon>Bacillati</taxon>
        <taxon>Actinomycetota</taxon>
        <taxon>Thermoleophilia</taxon>
        <taxon>Solirubrobacterales</taxon>
        <taxon>Solirubrobacteraceae</taxon>
        <taxon>environmental samples</taxon>
    </lineage>
</organism>
<sequence length="46" mass="5168">MDCSGQRELELVALHVDDLRDRHMHVAASRSFALTSVIAMMWPSPS</sequence>
<gene>
    <name evidence="1" type="ORF">AVDCRST_MAG67-4096</name>
</gene>
<dbReference type="AlphaFoldDB" id="A0A6J4TT94"/>
<dbReference type="EMBL" id="CADCVQ010000166">
    <property type="protein sequence ID" value="CAA9530342.1"/>
    <property type="molecule type" value="Genomic_DNA"/>
</dbReference>
<accession>A0A6J4TT94</accession>
<name>A0A6J4TT94_9ACTN</name>
<protein>
    <submittedName>
        <fullName evidence="1">Uncharacterized protein</fullName>
    </submittedName>
</protein>
<evidence type="ECO:0000313" key="1">
    <source>
        <dbReference type="EMBL" id="CAA9530342.1"/>
    </source>
</evidence>
<proteinExistence type="predicted"/>
<reference evidence="1" key="1">
    <citation type="submission" date="2020-02" db="EMBL/GenBank/DDBJ databases">
        <authorList>
            <person name="Meier V. D."/>
        </authorList>
    </citation>
    <scope>NUCLEOTIDE SEQUENCE</scope>
    <source>
        <strain evidence="1">AVDCRST_MAG67</strain>
    </source>
</reference>